<reference evidence="1 2" key="1">
    <citation type="submission" date="2017-02" db="EMBL/GenBank/DDBJ databases">
        <title>Bacillus pseudomycoides isolate FSL K6-0042.</title>
        <authorList>
            <person name="Kovac J."/>
        </authorList>
    </citation>
    <scope>NUCLEOTIDE SEQUENCE [LARGE SCALE GENOMIC DNA]</scope>
    <source>
        <strain evidence="1 2">FSL K6-0042</strain>
    </source>
</reference>
<dbReference type="Proteomes" id="UP000195321">
    <property type="component" value="Unassembled WGS sequence"/>
</dbReference>
<accession>A0A1Y3MT68</accession>
<organism evidence="1 2">
    <name type="scientific">Bacillus pseudomycoides</name>
    <dbReference type="NCBI Taxonomy" id="64104"/>
    <lineage>
        <taxon>Bacteria</taxon>
        <taxon>Bacillati</taxon>
        <taxon>Bacillota</taxon>
        <taxon>Bacilli</taxon>
        <taxon>Bacillales</taxon>
        <taxon>Bacillaceae</taxon>
        <taxon>Bacillus</taxon>
        <taxon>Bacillus cereus group</taxon>
    </lineage>
</organism>
<dbReference type="AlphaFoldDB" id="A0A1Y3MT68"/>
<proteinExistence type="predicted"/>
<dbReference type="RefSeq" id="WP_088093717.1">
    <property type="nucleotide sequence ID" value="NZ_JBEUTC010000314.1"/>
</dbReference>
<gene>
    <name evidence="1" type="ORF">BW425_04245</name>
</gene>
<dbReference type="EMBL" id="MWPX01000002">
    <property type="protein sequence ID" value="OUM50293.1"/>
    <property type="molecule type" value="Genomic_DNA"/>
</dbReference>
<sequence length="164" mass="19376">MNGEEYNDWVQEVVDFSKDFQFSSLTKKLLNKIYIITDMRQAEFLAYEEVYGEDEYTWTDIRELEKSKVLGVYYRLSESERPKELYNMLEVIDDHVRQSSVRMDGFFNDVVADLNNCSFSRAINGKNNDFFETMFEIYKAGGFPCGWDGEYPGDGRIIAYFEKR</sequence>
<evidence type="ECO:0008006" key="3">
    <source>
        <dbReference type="Google" id="ProtNLM"/>
    </source>
</evidence>
<name>A0A1Y3MT68_9BACI</name>
<evidence type="ECO:0000313" key="1">
    <source>
        <dbReference type="EMBL" id="OUM50293.1"/>
    </source>
</evidence>
<protein>
    <recommendedName>
        <fullName evidence="3">Cytoplasmic protein</fullName>
    </recommendedName>
</protein>
<comment type="caution">
    <text evidence="1">The sequence shown here is derived from an EMBL/GenBank/DDBJ whole genome shotgun (WGS) entry which is preliminary data.</text>
</comment>
<evidence type="ECO:0000313" key="2">
    <source>
        <dbReference type="Proteomes" id="UP000195321"/>
    </source>
</evidence>